<reference evidence="2 4" key="1">
    <citation type="journal article" date="2011" name="Nature">
        <title>The Medicago genome provides insight into the evolution of rhizobial symbioses.</title>
        <authorList>
            <person name="Young N.D."/>
            <person name="Debelle F."/>
            <person name="Oldroyd G.E."/>
            <person name="Geurts R."/>
            <person name="Cannon S.B."/>
            <person name="Udvardi M.K."/>
            <person name="Benedito V.A."/>
            <person name="Mayer K.F."/>
            <person name="Gouzy J."/>
            <person name="Schoof H."/>
            <person name="Van de Peer Y."/>
            <person name="Proost S."/>
            <person name="Cook D.R."/>
            <person name="Meyers B.C."/>
            <person name="Spannagl M."/>
            <person name="Cheung F."/>
            <person name="De Mita S."/>
            <person name="Krishnakumar V."/>
            <person name="Gundlach H."/>
            <person name="Zhou S."/>
            <person name="Mudge J."/>
            <person name="Bharti A.K."/>
            <person name="Murray J.D."/>
            <person name="Naoumkina M.A."/>
            <person name="Rosen B."/>
            <person name="Silverstein K.A."/>
            <person name="Tang H."/>
            <person name="Rombauts S."/>
            <person name="Zhao P.X."/>
            <person name="Zhou P."/>
            <person name="Barbe V."/>
            <person name="Bardou P."/>
            <person name="Bechner M."/>
            <person name="Bellec A."/>
            <person name="Berger A."/>
            <person name="Berges H."/>
            <person name="Bidwell S."/>
            <person name="Bisseling T."/>
            <person name="Choisne N."/>
            <person name="Couloux A."/>
            <person name="Denny R."/>
            <person name="Deshpande S."/>
            <person name="Dai X."/>
            <person name="Doyle J.J."/>
            <person name="Dudez A.M."/>
            <person name="Farmer A.D."/>
            <person name="Fouteau S."/>
            <person name="Franken C."/>
            <person name="Gibelin C."/>
            <person name="Gish J."/>
            <person name="Goldstein S."/>
            <person name="Gonzalez A.J."/>
            <person name="Green P.J."/>
            <person name="Hallab A."/>
            <person name="Hartog M."/>
            <person name="Hua A."/>
            <person name="Humphray S.J."/>
            <person name="Jeong D.H."/>
            <person name="Jing Y."/>
            <person name="Jocker A."/>
            <person name="Kenton S.M."/>
            <person name="Kim D.J."/>
            <person name="Klee K."/>
            <person name="Lai H."/>
            <person name="Lang C."/>
            <person name="Lin S."/>
            <person name="Macmil S.L."/>
            <person name="Magdelenat G."/>
            <person name="Matthews L."/>
            <person name="McCorrison J."/>
            <person name="Monaghan E.L."/>
            <person name="Mun J.H."/>
            <person name="Najar F.Z."/>
            <person name="Nicholson C."/>
            <person name="Noirot C."/>
            <person name="O'Bleness M."/>
            <person name="Paule C.R."/>
            <person name="Poulain J."/>
            <person name="Prion F."/>
            <person name="Qin B."/>
            <person name="Qu C."/>
            <person name="Retzel E.F."/>
            <person name="Riddle C."/>
            <person name="Sallet E."/>
            <person name="Samain S."/>
            <person name="Samson N."/>
            <person name="Sanders I."/>
            <person name="Saurat O."/>
            <person name="Scarpelli C."/>
            <person name="Schiex T."/>
            <person name="Segurens B."/>
            <person name="Severin A.J."/>
            <person name="Sherrier D.J."/>
            <person name="Shi R."/>
            <person name="Sims S."/>
            <person name="Singer S.R."/>
            <person name="Sinharoy S."/>
            <person name="Sterck L."/>
            <person name="Viollet A."/>
            <person name="Wang B.B."/>
            <person name="Wang K."/>
            <person name="Wang M."/>
            <person name="Wang X."/>
            <person name="Warfsmann J."/>
            <person name="Weissenbach J."/>
            <person name="White D.D."/>
            <person name="White J.D."/>
            <person name="Wiley G.B."/>
            <person name="Wincker P."/>
            <person name="Xing Y."/>
            <person name="Yang L."/>
            <person name="Yao Z."/>
            <person name="Ying F."/>
            <person name="Zhai J."/>
            <person name="Zhou L."/>
            <person name="Zuber A."/>
            <person name="Denarie J."/>
            <person name="Dixon R.A."/>
            <person name="May G.D."/>
            <person name="Schwartz D.C."/>
            <person name="Rogers J."/>
            <person name="Quetier F."/>
            <person name="Town C.D."/>
            <person name="Roe B.A."/>
        </authorList>
    </citation>
    <scope>NUCLEOTIDE SEQUENCE [LARGE SCALE GENOMIC DNA]</scope>
    <source>
        <strain evidence="2">A17</strain>
        <strain evidence="3 4">cv. Jemalong A17</strain>
    </source>
</reference>
<feature type="region of interest" description="Disordered" evidence="1">
    <location>
        <begin position="1"/>
        <end position="21"/>
    </location>
</feature>
<reference evidence="3" key="3">
    <citation type="submission" date="2015-04" db="UniProtKB">
        <authorList>
            <consortium name="EnsemblPlants"/>
        </authorList>
    </citation>
    <scope>IDENTIFICATION</scope>
    <source>
        <strain evidence="3">cv. Jemalong A17</strain>
    </source>
</reference>
<gene>
    <name evidence="2" type="ordered locus">MTR_3g076670</name>
</gene>
<dbReference type="EMBL" id="CM001219">
    <property type="protein sequence ID" value="AES71412.1"/>
    <property type="molecule type" value="Genomic_DNA"/>
</dbReference>
<dbReference type="AlphaFoldDB" id="G7J487"/>
<evidence type="ECO:0000313" key="3">
    <source>
        <dbReference type="EnsemblPlants" id="AES71412"/>
    </source>
</evidence>
<dbReference type="EnsemblPlants" id="AES71412">
    <property type="protein sequence ID" value="AES71412"/>
    <property type="gene ID" value="MTR_3g076670"/>
</dbReference>
<feature type="region of interest" description="Disordered" evidence="1">
    <location>
        <begin position="200"/>
        <end position="228"/>
    </location>
</feature>
<reference evidence="2 4" key="2">
    <citation type="journal article" date="2014" name="BMC Genomics">
        <title>An improved genome release (version Mt4.0) for the model legume Medicago truncatula.</title>
        <authorList>
            <person name="Tang H."/>
            <person name="Krishnakumar V."/>
            <person name="Bidwell S."/>
            <person name="Rosen B."/>
            <person name="Chan A."/>
            <person name="Zhou S."/>
            <person name="Gentzbittel L."/>
            <person name="Childs K.L."/>
            <person name="Yandell M."/>
            <person name="Gundlach H."/>
            <person name="Mayer K.F."/>
            <person name="Schwartz D.C."/>
            <person name="Town C.D."/>
        </authorList>
    </citation>
    <scope>GENOME REANNOTATION</scope>
    <source>
        <strain evidence="3 4">cv. Jemalong A17</strain>
    </source>
</reference>
<protein>
    <submittedName>
        <fullName evidence="2 3">Uncharacterized protein</fullName>
    </submittedName>
</protein>
<feature type="compositionally biased region" description="Basic and acidic residues" evidence="1">
    <location>
        <begin position="213"/>
        <end position="228"/>
    </location>
</feature>
<dbReference type="PANTHER" id="PTHR31875">
    <property type="entry name" value="PROTEIN DEHYDRATION-INDUCED 19"/>
    <property type="match status" value="1"/>
</dbReference>
<feature type="region of interest" description="Disordered" evidence="1">
    <location>
        <begin position="52"/>
        <end position="83"/>
    </location>
</feature>
<dbReference type="OMA" id="FRASTIH"/>
<dbReference type="PANTHER" id="PTHR31875:SF24">
    <property type="entry name" value="PROTEIN DEHYDRATION-INDUCED 19 HOMOLOG 5"/>
    <property type="match status" value="1"/>
</dbReference>
<dbReference type="PaxDb" id="3880-AES71412"/>
<accession>G7J487</accession>
<evidence type="ECO:0000313" key="4">
    <source>
        <dbReference type="Proteomes" id="UP000002051"/>
    </source>
</evidence>
<evidence type="ECO:0000256" key="1">
    <source>
        <dbReference type="SAM" id="MobiDB-lite"/>
    </source>
</evidence>
<proteinExistence type="predicted"/>
<dbReference type="Proteomes" id="UP000002051">
    <property type="component" value="Chromosome 3"/>
</dbReference>
<name>G7J487_MEDTR</name>
<dbReference type="InterPro" id="IPR033347">
    <property type="entry name" value="Di19"/>
</dbReference>
<organism evidence="2 4">
    <name type="scientific">Medicago truncatula</name>
    <name type="common">Barrel medic</name>
    <name type="synonym">Medicago tribuloides</name>
    <dbReference type="NCBI Taxonomy" id="3880"/>
    <lineage>
        <taxon>Eukaryota</taxon>
        <taxon>Viridiplantae</taxon>
        <taxon>Streptophyta</taxon>
        <taxon>Embryophyta</taxon>
        <taxon>Tracheophyta</taxon>
        <taxon>Spermatophyta</taxon>
        <taxon>Magnoliopsida</taxon>
        <taxon>eudicotyledons</taxon>
        <taxon>Gunneridae</taxon>
        <taxon>Pentapetalae</taxon>
        <taxon>rosids</taxon>
        <taxon>fabids</taxon>
        <taxon>Fabales</taxon>
        <taxon>Fabaceae</taxon>
        <taxon>Papilionoideae</taxon>
        <taxon>50 kb inversion clade</taxon>
        <taxon>NPAAA clade</taxon>
        <taxon>Hologalegina</taxon>
        <taxon>IRL clade</taxon>
        <taxon>Trifolieae</taxon>
        <taxon>Medicago</taxon>
    </lineage>
</organism>
<dbReference type="HOGENOM" id="CLU_072240_1_0_1"/>
<dbReference type="OrthoDB" id="9049620at2759"/>
<keyword evidence="4" id="KW-1185">Reference proteome</keyword>
<sequence>MTVENKNIVSSSSSTPTELPLSFPPFNNLASMEFDPSEIIERLKSIPMIRTRPGQEDNFIGNQVDDKSTSEEEKEGDTIFNPIDLDGYSPSAKKCPKCNFDIEVSALLDCSEDQTYVSYTMICPVCHENLGEEAIRNMQSSSFPAVPKGIWKPWENSNVDWELHDKRDTITNADVPSQDNAYVPSFDDFFSDEDTISNASDVPVEKGISNGKSFEKDAPDTSDEHVQERSDRAAFAQELLISALFLD</sequence>
<evidence type="ECO:0000313" key="2">
    <source>
        <dbReference type="EMBL" id="AES71412.1"/>
    </source>
</evidence>
<feature type="compositionally biased region" description="Low complexity" evidence="1">
    <location>
        <begin position="10"/>
        <end position="21"/>
    </location>
</feature>